<organism evidence="3 4">
    <name type="scientific">Actinopolyspora biskrensis</name>
    <dbReference type="NCBI Taxonomy" id="1470178"/>
    <lineage>
        <taxon>Bacteria</taxon>
        <taxon>Bacillati</taxon>
        <taxon>Actinomycetota</taxon>
        <taxon>Actinomycetes</taxon>
        <taxon>Actinopolysporales</taxon>
        <taxon>Actinopolysporaceae</taxon>
        <taxon>Actinopolyspora</taxon>
    </lineage>
</organism>
<dbReference type="Proteomes" id="UP000548304">
    <property type="component" value="Unassembled WGS sequence"/>
</dbReference>
<comment type="similarity">
    <text evidence="1">Belongs to the NAD(P)-dependent epimerase/dehydratase family.</text>
</comment>
<evidence type="ECO:0000259" key="2">
    <source>
        <dbReference type="Pfam" id="PF01370"/>
    </source>
</evidence>
<proteinExistence type="inferred from homology"/>
<evidence type="ECO:0000313" key="3">
    <source>
        <dbReference type="EMBL" id="NYH80925.1"/>
    </source>
</evidence>
<reference evidence="3 4" key="1">
    <citation type="submission" date="2020-07" db="EMBL/GenBank/DDBJ databases">
        <title>Genomic Encyclopedia of Type Strains, Phase III (KMG-III): the genomes of soil and plant-associated and newly described type strains.</title>
        <authorList>
            <person name="Whitman W."/>
        </authorList>
    </citation>
    <scope>NUCLEOTIDE SEQUENCE [LARGE SCALE GENOMIC DNA]</scope>
    <source>
        <strain evidence="3 4">CECT 8576</strain>
    </source>
</reference>
<feature type="domain" description="NAD-dependent epimerase/dehydratase" evidence="2">
    <location>
        <begin position="7"/>
        <end position="166"/>
    </location>
</feature>
<keyword evidence="4" id="KW-1185">Reference proteome</keyword>
<dbReference type="Pfam" id="PF01370">
    <property type="entry name" value="Epimerase"/>
    <property type="match status" value="1"/>
</dbReference>
<gene>
    <name evidence="3" type="ORF">FHR84_004297</name>
</gene>
<sequence>MNLNIGDRHPDVTVIAAGVTNVGTTSAEEFDREATLVYEALRRCRAQGRTVVFFSTASAGMYGATDSPGTEEGAVFPSTAYGRHKLGLERVLATSGADWLALRVSHVVGSGQRKYQLMPALANQVRAGAVTLHRGAVRDLIDAEHMVSILDRLLEKGVSGEVFNLASGFSYSVEEIVGELESSLGVVASKSVVESPTENASVSVGKIREYVPEFEEFGFGPGYLSLLLDRYLSTW</sequence>
<dbReference type="Gene3D" id="3.40.50.720">
    <property type="entry name" value="NAD(P)-binding Rossmann-like Domain"/>
    <property type="match status" value="1"/>
</dbReference>
<dbReference type="SUPFAM" id="SSF51735">
    <property type="entry name" value="NAD(P)-binding Rossmann-fold domains"/>
    <property type="match status" value="1"/>
</dbReference>
<dbReference type="AlphaFoldDB" id="A0A852Z6E2"/>
<evidence type="ECO:0000256" key="1">
    <source>
        <dbReference type="ARBA" id="ARBA00007637"/>
    </source>
</evidence>
<evidence type="ECO:0000313" key="4">
    <source>
        <dbReference type="Proteomes" id="UP000548304"/>
    </source>
</evidence>
<protein>
    <submittedName>
        <fullName evidence="3">Nucleoside-diphosphate-sugar epimerase</fullName>
    </submittedName>
</protein>
<dbReference type="InterPro" id="IPR036291">
    <property type="entry name" value="NAD(P)-bd_dom_sf"/>
</dbReference>
<accession>A0A852Z6E2</accession>
<name>A0A852Z6E2_9ACTN</name>
<dbReference type="EMBL" id="JACBYW010000010">
    <property type="protein sequence ID" value="NYH80925.1"/>
    <property type="molecule type" value="Genomic_DNA"/>
</dbReference>
<dbReference type="PANTHER" id="PTHR43000">
    <property type="entry name" value="DTDP-D-GLUCOSE 4,6-DEHYDRATASE-RELATED"/>
    <property type="match status" value="1"/>
</dbReference>
<dbReference type="RefSeq" id="WP_218863554.1">
    <property type="nucleotide sequence ID" value="NZ_JACBYW010000010.1"/>
</dbReference>
<dbReference type="InterPro" id="IPR001509">
    <property type="entry name" value="Epimerase_deHydtase"/>
</dbReference>
<comment type="caution">
    <text evidence="3">The sequence shown here is derived from an EMBL/GenBank/DDBJ whole genome shotgun (WGS) entry which is preliminary data.</text>
</comment>